<accession>A0A7M6DRE7</accession>
<keyword evidence="2" id="KW-1185">Reference proteome</keyword>
<evidence type="ECO:0000313" key="1">
    <source>
        <dbReference type="EnsemblMetazoa" id="CLYHEMP024791.1"/>
    </source>
</evidence>
<dbReference type="Proteomes" id="UP000594262">
    <property type="component" value="Unplaced"/>
</dbReference>
<name>A0A7M6DRE7_9CNID</name>
<dbReference type="EnsemblMetazoa" id="CLYHEMT024791.1">
    <property type="protein sequence ID" value="CLYHEMP024791.1"/>
    <property type="gene ID" value="CLYHEMG024791"/>
</dbReference>
<organism evidence="1 2">
    <name type="scientific">Clytia hemisphaerica</name>
    <dbReference type="NCBI Taxonomy" id="252671"/>
    <lineage>
        <taxon>Eukaryota</taxon>
        <taxon>Metazoa</taxon>
        <taxon>Cnidaria</taxon>
        <taxon>Hydrozoa</taxon>
        <taxon>Hydroidolina</taxon>
        <taxon>Leptothecata</taxon>
        <taxon>Obeliida</taxon>
        <taxon>Clytiidae</taxon>
        <taxon>Clytia</taxon>
    </lineage>
</organism>
<reference evidence="1" key="1">
    <citation type="submission" date="2021-01" db="UniProtKB">
        <authorList>
            <consortium name="EnsemblMetazoa"/>
        </authorList>
    </citation>
    <scope>IDENTIFICATION</scope>
</reference>
<sequence>MRKIHEFVWSVPQFLKDHKTIGRYSEEEGESLHNLINQELRRLCGVQDQKLQLMLLHEAQELRGKADRSLLIPKSRLCPVCKPRVFLKAGKCQICQKEV</sequence>
<evidence type="ECO:0000313" key="2">
    <source>
        <dbReference type="Proteomes" id="UP000594262"/>
    </source>
</evidence>
<proteinExistence type="predicted"/>
<dbReference type="AlphaFoldDB" id="A0A7M6DRE7"/>
<protein>
    <submittedName>
        <fullName evidence="1">Uncharacterized protein</fullName>
    </submittedName>
</protein>